<evidence type="ECO:0008006" key="3">
    <source>
        <dbReference type="Google" id="ProtNLM"/>
    </source>
</evidence>
<dbReference type="InterPro" id="IPR036514">
    <property type="entry name" value="SGNH_hydro_sf"/>
</dbReference>
<dbReference type="EMBL" id="CP002582">
    <property type="protein sequence ID" value="ADZ83395.1"/>
    <property type="molecule type" value="Genomic_DNA"/>
</dbReference>
<dbReference type="SUPFAM" id="SSF52266">
    <property type="entry name" value="SGNH hydrolase"/>
    <property type="match status" value="1"/>
</dbReference>
<sequence>MINTTIVGYGEVTSPSIKTYIDRLEQYLATYYPAISWRIYDISLKKCTLGDLKQHLKEKVLNYHPNIIFIRLSSQDIDIERTDFVGKERLEIYLRDLLEEIVTHNNRTGLNNCVPIPVIITPPLIHEKPGKKGRTNNRLKQYIYALKSVTLAKGGIVIDLCEEISKKVNKEKYILEEGYGLTQEGENLLYDLVFVELTKLIDYQGVLKNRR</sequence>
<organism evidence="1 2">
    <name type="scientific">Cellulosilyticum lentocellum (strain ATCC 49066 / DSM 5427 / NCIMB 11756 / RHM5)</name>
    <name type="common">Clostridium lentocellum</name>
    <dbReference type="NCBI Taxonomy" id="642492"/>
    <lineage>
        <taxon>Bacteria</taxon>
        <taxon>Bacillati</taxon>
        <taxon>Bacillota</taxon>
        <taxon>Clostridia</taxon>
        <taxon>Lachnospirales</taxon>
        <taxon>Cellulosilyticaceae</taxon>
        <taxon>Cellulosilyticum</taxon>
    </lineage>
</organism>
<dbReference type="AlphaFoldDB" id="F2JLK4"/>
<proteinExistence type="predicted"/>
<name>F2JLK4_CELLD</name>
<dbReference type="Proteomes" id="UP000008467">
    <property type="component" value="Chromosome"/>
</dbReference>
<accession>F2JLK4</accession>
<evidence type="ECO:0000313" key="2">
    <source>
        <dbReference type="Proteomes" id="UP000008467"/>
    </source>
</evidence>
<dbReference type="Gene3D" id="3.40.50.1110">
    <property type="entry name" value="SGNH hydrolase"/>
    <property type="match status" value="1"/>
</dbReference>
<dbReference type="RefSeq" id="WP_013656692.1">
    <property type="nucleotide sequence ID" value="NC_015275.1"/>
</dbReference>
<evidence type="ECO:0000313" key="1">
    <source>
        <dbReference type="EMBL" id="ADZ83395.1"/>
    </source>
</evidence>
<keyword evidence="2" id="KW-1185">Reference proteome</keyword>
<dbReference type="KEGG" id="cle:Clole_1671"/>
<protein>
    <recommendedName>
        <fullName evidence="3">SGNH hydrolase-type esterase domain-containing protein</fullName>
    </recommendedName>
</protein>
<gene>
    <name evidence="1" type="ordered locus">Clole_1671</name>
</gene>
<dbReference type="HOGENOM" id="CLU_1303076_0_0_9"/>
<dbReference type="STRING" id="642492.Clole_1671"/>
<reference evidence="1 2" key="1">
    <citation type="journal article" date="2011" name="J. Bacteriol.">
        <title>Complete genome sequence of the cellulose-degrading bacterium Cellulosilyticum lentocellum.</title>
        <authorList>
            <consortium name="US DOE Joint Genome Institute"/>
            <person name="Miller D.A."/>
            <person name="Suen G."/>
            <person name="Bruce D."/>
            <person name="Copeland A."/>
            <person name="Cheng J.F."/>
            <person name="Detter C."/>
            <person name="Goodwin L.A."/>
            <person name="Han C.S."/>
            <person name="Hauser L.J."/>
            <person name="Land M.L."/>
            <person name="Lapidus A."/>
            <person name="Lucas S."/>
            <person name="Meincke L."/>
            <person name="Pitluck S."/>
            <person name="Tapia R."/>
            <person name="Teshima H."/>
            <person name="Woyke T."/>
            <person name="Fox B.G."/>
            <person name="Angert E.R."/>
            <person name="Currie C.R."/>
        </authorList>
    </citation>
    <scope>NUCLEOTIDE SEQUENCE [LARGE SCALE GENOMIC DNA]</scope>
    <source>
        <strain evidence="2">ATCC 49066 / DSM 5427 / NCIMB 11756 / RHM5</strain>
    </source>
</reference>